<sequence>MKKLSNNENDDIADKDSLTTRHLKFSVPVMFTGFERSIYNPKTEWACNSTKSGTFRSVIIFAVVVI</sequence>
<dbReference type="AlphaFoldDB" id="A0A9N8V2P0"/>
<protein>
    <submittedName>
        <fullName evidence="1">9046_t:CDS:1</fullName>
    </submittedName>
</protein>
<proteinExistence type="predicted"/>
<keyword evidence="2" id="KW-1185">Reference proteome</keyword>
<evidence type="ECO:0000313" key="2">
    <source>
        <dbReference type="Proteomes" id="UP000789375"/>
    </source>
</evidence>
<accession>A0A9N8V2P0</accession>
<reference evidence="1" key="1">
    <citation type="submission" date="2021-06" db="EMBL/GenBank/DDBJ databases">
        <authorList>
            <person name="Kallberg Y."/>
            <person name="Tangrot J."/>
            <person name="Rosling A."/>
        </authorList>
    </citation>
    <scope>NUCLEOTIDE SEQUENCE</scope>
    <source>
        <strain evidence="1">87-6 pot B 2015</strain>
    </source>
</reference>
<dbReference type="Proteomes" id="UP000789375">
    <property type="component" value="Unassembled WGS sequence"/>
</dbReference>
<dbReference type="EMBL" id="CAJVPP010000048">
    <property type="protein sequence ID" value="CAG8437499.1"/>
    <property type="molecule type" value="Genomic_DNA"/>
</dbReference>
<name>A0A9N8V2P0_FUNMO</name>
<evidence type="ECO:0000313" key="1">
    <source>
        <dbReference type="EMBL" id="CAG8437499.1"/>
    </source>
</evidence>
<gene>
    <name evidence="1" type="ORF">FMOSSE_LOCUS519</name>
</gene>
<organism evidence="1 2">
    <name type="scientific">Funneliformis mosseae</name>
    <name type="common">Endomycorrhizal fungus</name>
    <name type="synonym">Glomus mosseae</name>
    <dbReference type="NCBI Taxonomy" id="27381"/>
    <lineage>
        <taxon>Eukaryota</taxon>
        <taxon>Fungi</taxon>
        <taxon>Fungi incertae sedis</taxon>
        <taxon>Mucoromycota</taxon>
        <taxon>Glomeromycotina</taxon>
        <taxon>Glomeromycetes</taxon>
        <taxon>Glomerales</taxon>
        <taxon>Glomeraceae</taxon>
        <taxon>Funneliformis</taxon>
    </lineage>
</organism>
<comment type="caution">
    <text evidence="1">The sequence shown here is derived from an EMBL/GenBank/DDBJ whole genome shotgun (WGS) entry which is preliminary data.</text>
</comment>